<dbReference type="GO" id="GO:0030145">
    <property type="term" value="F:manganese ion binding"/>
    <property type="evidence" value="ECO:0007669"/>
    <property type="project" value="TreeGrafter"/>
</dbReference>
<evidence type="ECO:0000256" key="3">
    <source>
        <dbReference type="ARBA" id="ARBA00023211"/>
    </source>
</evidence>
<comment type="similarity">
    <text evidence="4">Belongs to the arginase family.</text>
</comment>
<protein>
    <submittedName>
        <fullName evidence="5">Arginase</fullName>
    </submittedName>
</protein>
<keyword evidence="6" id="KW-1185">Reference proteome</keyword>
<organism evidence="5 6">
    <name type="scientific">Brevibacillus aydinogluensis</name>
    <dbReference type="NCBI Taxonomy" id="927786"/>
    <lineage>
        <taxon>Bacteria</taxon>
        <taxon>Bacillati</taxon>
        <taxon>Bacillota</taxon>
        <taxon>Bacilli</taxon>
        <taxon>Bacillales</taxon>
        <taxon>Paenibacillaceae</taxon>
        <taxon>Brevibacillus</taxon>
    </lineage>
</organism>
<proteinExistence type="inferred from homology"/>
<dbReference type="InterPro" id="IPR023696">
    <property type="entry name" value="Ureohydrolase_dom_sf"/>
</dbReference>
<dbReference type="PIRSF" id="PIRSF036979">
    <property type="entry name" value="Arginase"/>
    <property type="match status" value="1"/>
</dbReference>
<evidence type="ECO:0000313" key="5">
    <source>
        <dbReference type="EMBL" id="CAJ1004404.1"/>
    </source>
</evidence>
<evidence type="ECO:0000313" key="6">
    <source>
        <dbReference type="Proteomes" id="UP001189619"/>
    </source>
</evidence>
<dbReference type="EMBL" id="OY569118">
    <property type="protein sequence ID" value="CAJ1004404.1"/>
    <property type="molecule type" value="Genomic_DNA"/>
</dbReference>
<dbReference type="RefSeq" id="WP_304414798.1">
    <property type="nucleotide sequence ID" value="NZ_OY569118.1"/>
</dbReference>
<keyword evidence="3" id="KW-0464">Manganese</keyword>
<dbReference type="AlphaFoldDB" id="A0AA48MAR4"/>
<dbReference type="PANTHER" id="PTHR43782:SF3">
    <property type="entry name" value="ARGINASE"/>
    <property type="match status" value="1"/>
</dbReference>
<evidence type="ECO:0000256" key="4">
    <source>
        <dbReference type="PROSITE-ProRule" id="PRU00742"/>
    </source>
</evidence>
<dbReference type="GO" id="GO:0004053">
    <property type="term" value="F:arginase activity"/>
    <property type="evidence" value="ECO:0007669"/>
    <property type="project" value="TreeGrafter"/>
</dbReference>
<dbReference type="PANTHER" id="PTHR43782">
    <property type="entry name" value="ARGINASE"/>
    <property type="match status" value="1"/>
</dbReference>
<evidence type="ECO:0000256" key="2">
    <source>
        <dbReference type="ARBA" id="ARBA00022801"/>
    </source>
</evidence>
<dbReference type="PROSITE" id="PS51409">
    <property type="entry name" value="ARGINASE_2"/>
    <property type="match status" value="1"/>
</dbReference>
<dbReference type="Pfam" id="PF00491">
    <property type="entry name" value="Arginase"/>
    <property type="match status" value="1"/>
</dbReference>
<sequence>MNVTITGIPIYSGAYVSGTELAPAALRAAGLMTVLQEQGIPATDRGDLVLPAYLPRHNVPPVRNWPAPRMVWDLLREEARGCFGRDQFSLFLGGDCSVIVGTAQAFRDVYGDKVYLLVLDGHVDARVPSASRCVGAAGMGLWFLLQGGGVWIEETGWTADRIAVLGCQQMPDETLGVEIVTLDQLCERGPGPLAADVLQAIPSDAHILVHFDVDVMHKEAMAAAYSPSETGLSLAQTEELLSTVLADPRVVGVNVTEFSALRDVTGEQASRLVRLLGRALAARKTPSGSDTI</sequence>
<gene>
    <name evidence="5" type="ORF">BSPP4475_19100</name>
</gene>
<name>A0AA48MAR4_9BACL</name>
<dbReference type="Gene3D" id="3.40.800.10">
    <property type="entry name" value="Ureohydrolase domain"/>
    <property type="match status" value="1"/>
</dbReference>
<keyword evidence="1" id="KW-0479">Metal-binding</keyword>
<dbReference type="InterPro" id="IPR006035">
    <property type="entry name" value="Ureohydrolase"/>
</dbReference>
<dbReference type="KEGG" id="bayd:BSPP4475_19100"/>
<accession>A0AA48MAR4</accession>
<keyword evidence="2" id="KW-0378">Hydrolase</keyword>
<reference evidence="5" key="1">
    <citation type="submission" date="2023-07" db="EMBL/GenBank/DDBJ databases">
        <authorList>
            <person name="Ivanov I."/>
            <person name="Teneva D."/>
            <person name="Stoikov I."/>
        </authorList>
    </citation>
    <scope>NUCLEOTIDE SEQUENCE</scope>
    <source>
        <strain evidence="5">4475</strain>
    </source>
</reference>
<dbReference type="SUPFAM" id="SSF52768">
    <property type="entry name" value="Arginase/deacetylase"/>
    <property type="match status" value="1"/>
</dbReference>
<evidence type="ECO:0000256" key="1">
    <source>
        <dbReference type="ARBA" id="ARBA00022723"/>
    </source>
</evidence>
<dbReference type="GO" id="GO:0005737">
    <property type="term" value="C:cytoplasm"/>
    <property type="evidence" value="ECO:0007669"/>
    <property type="project" value="TreeGrafter"/>
</dbReference>
<dbReference type="Proteomes" id="UP001189619">
    <property type="component" value="Chromosome"/>
</dbReference>